<keyword evidence="1" id="KW-0472">Membrane</keyword>
<dbReference type="Gene3D" id="3.30.700.10">
    <property type="entry name" value="Glycoprotein, Type 4 Pilin"/>
    <property type="match status" value="1"/>
</dbReference>
<dbReference type="AlphaFoldDB" id="A0A433UF20"/>
<keyword evidence="3" id="KW-1185">Reference proteome</keyword>
<dbReference type="InterPro" id="IPR031975">
    <property type="entry name" value="Pilin_GH"/>
</dbReference>
<evidence type="ECO:0008006" key="4">
    <source>
        <dbReference type="Google" id="ProtNLM"/>
    </source>
</evidence>
<keyword evidence="1" id="KW-1133">Transmembrane helix</keyword>
<evidence type="ECO:0000256" key="1">
    <source>
        <dbReference type="SAM" id="Phobius"/>
    </source>
</evidence>
<keyword evidence="1" id="KW-0812">Transmembrane</keyword>
<reference evidence="2 3" key="1">
    <citation type="journal article" date="2019" name="Genome Biol. Evol.">
        <title>Day and night: Metabolic profiles and evolutionary relationships of six axenic non-marine cyanobacteria.</title>
        <authorList>
            <person name="Will S.E."/>
            <person name="Henke P."/>
            <person name="Boedeker C."/>
            <person name="Huang S."/>
            <person name="Brinkmann H."/>
            <person name="Rohde M."/>
            <person name="Jarek M."/>
            <person name="Friedl T."/>
            <person name="Seufert S."/>
            <person name="Schumacher M."/>
            <person name="Overmann J."/>
            <person name="Neumann-Schaal M."/>
            <person name="Petersen J."/>
        </authorList>
    </citation>
    <scope>NUCLEOTIDE SEQUENCE [LARGE SCALE GENOMIC DNA]</scope>
    <source>
        <strain evidence="2 3">SAG 1403-4b</strain>
    </source>
</reference>
<evidence type="ECO:0000313" key="3">
    <source>
        <dbReference type="Proteomes" id="UP000276103"/>
    </source>
</evidence>
<dbReference type="Pfam" id="PF16734">
    <property type="entry name" value="Pilin_GH"/>
    <property type="match status" value="1"/>
</dbReference>
<dbReference type="OrthoDB" id="467711at2"/>
<protein>
    <recommendedName>
        <fullName evidence="4">General secretion pathway protein GspH</fullName>
    </recommendedName>
</protein>
<dbReference type="NCBIfam" id="TIGR02532">
    <property type="entry name" value="IV_pilin_GFxxxE"/>
    <property type="match status" value="1"/>
</dbReference>
<feature type="transmembrane region" description="Helical" evidence="1">
    <location>
        <begin position="21"/>
        <end position="45"/>
    </location>
</feature>
<accession>A0A433UF20</accession>
<sequence length="190" mass="21461">MNTQFSRKLLQHLFKNNDHNGFTWWEMLVVTIIIGILSALAYPLFLNVPARAGSSEAKQYTGSMNRGQQTYFLENGHFSKTISKLGLGMLEQTTNYNYSTITTSKAAFNYGIARHKYHPKDNNSWLNFHYKPLITFVGAVFVVPVKENNKIKLTTISVLCESKKFTAIRPANPILKDGVPVCPEGTIKIE</sequence>
<dbReference type="InterPro" id="IPR012902">
    <property type="entry name" value="N_methyl_site"/>
</dbReference>
<dbReference type="InterPro" id="IPR045584">
    <property type="entry name" value="Pilin-like"/>
</dbReference>
<dbReference type="RefSeq" id="WP_127056810.1">
    <property type="nucleotide sequence ID" value="NZ_RSCM01000028.1"/>
</dbReference>
<gene>
    <name evidence="2" type="ORF">DSM107003_50350</name>
</gene>
<name>A0A433UF20_ANAVA</name>
<dbReference type="EMBL" id="RSCM01000028">
    <property type="protein sequence ID" value="RUS92469.1"/>
    <property type="molecule type" value="Genomic_DNA"/>
</dbReference>
<evidence type="ECO:0000313" key="2">
    <source>
        <dbReference type="EMBL" id="RUS92469.1"/>
    </source>
</evidence>
<organism evidence="2 3">
    <name type="scientific">Trichormus variabilis SAG 1403-4b</name>
    <dbReference type="NCBI Taxonomy" id="447716"/>
    <lineage>
        <taxon>Bacteria</taxon>
        <taxon>Bacillati</taxon>
        <taxon>Cyanobacteriota</taxon>
        <taxon>Cyanophyceae</taxon>
        <taxon>Nostocales</taxon>
        <taxon>Nostocaceae</taxon>
        <taxon>Trichormus</taxon>
    </lineage>
</organism>
<dbReference type="Proteomes" id="UP000276103">
    <property type="component" value="Unassembled WGS sequence"/>
</dbReference>
<proteinExistence type="predicted"/>
<dbReference type="SUPFAM" id="SSF54523">
    <property type="entry name" value="Pili subunits"/>
    <property type="match status" value="1"/>
</dbReference>
<comment type="caution">
    <text evidence="2">The sequence shown here is derived from an EMBL/GenBank/DDBJ whole genome shotgun (WGS) entry which is preliminary data.</text>
</comment>